<dbReference type="RefSeq" id="WP_256617263.1">
    <property type="nucleotide sequence ID" value="NZ_JANIBK010000246.1"/>
</dbReference>
<organism evidence="1 2">
    <name type="scientific">Methylomonas rivi</name>
    <dbReference type="NCBI Taxonomy" id="2952226"/>
    <lineage>
        <taxon>Bacteria</taxon>
        <taxon>Pseudomonadati</taxon>
        <taxon>Pseudomonadota</taxon>
        <taxon>Gammaproteobacteria</taxon>
        <taxon>Methylococcales</taxon>
        <taxon>Methylococcaceae</taxon>
        <taxon>Methylomonas</taxon>
    </lineage>
</organism>
<sequence>MKLHDSNKLKIQRDACGLFCHTVLAKLLTSFAATIISNACDSHNLTVNMQNLTTDSAAYNTLLNKLIILDHFNGCTFNTELLGAASCDKTWNMAV</sequence>
<dbReference type="EMBL" id="JANIBK010000246">
    <property type="protein sequence ID" value="MCQ8130868.1"/>
    <property type="molecule type" value="Genomic_DNA"/>
</dbReference>
<dbReference type="Proteomes" id="UP001524586">
    <property type="component" value="Unassembled WGS sequence"/>
</dbReference>
<accession>A0ABT1UAH7</accession>
<proteinExistence type="predicted"/>
<comment type="caution">
    <text evidence="1">The sequence shown here is derived from an EMBL/GenBank/DDBJ whole genome shotgun (WGS) entry which is preliminary data.</text>
</comment>
<protein>
    <submittedName>
        <fullName evidence="1">Uncharacterized protein</fullName>
    </submittedName>
</protein>
<keyword evidence="2" id="KW-1185">Reference proteome</keyword>
<gene>
    <name evidence="1" type="ORF">NP596_20605</name>
</gene>
<evidence type="ECO:0000313" key="1">
    <source>
        <dbReference type="EMBL" id="MCQ8130868.1"/>
    </source>
</evidence>
<reference evidence="1 2" key="1">
    <citation type="submission" date="2022-07" db="EMBL/GenBank/DDBJ databases">
        <title>Methylomonas rivi sp. nov., Methylomonas rosea sp. nov., Methylomonas aureus sp. nov. and Methylomonas subterranea sp. nov., four novel methanotrophs isolated from a freshwater creek and the deep terrestrial subsurface.</title>
        <authorList>
            <person name="Abin C."/>
            <person name="Sankaranarayanan K."/>
            <person name="Garner C."/>
            <person name="Sindelar R."/>
            <person name="Kotary K."/>
            <person name="Garner R."/>
            <person name="Barclay S."/>
            <person name="Lawson P."/>
            <person name="Krumholz L."/>
        </authorList>
    </citation>
    <scope>NUCLEOTIDE SEQUENCE [LARGE SCALE GENOMIC DNA]</scope>
    <source>
        <strain evidence="1 2">WSC-6</strain>
    </source>
</reference>
<name>A0ABT1UAH7_9GAMM</name>
<evidence type="ECO:0000313" key="2">
    <source>
        <dbReference type="Proteomes" id="UP001524586"/>
    </source>
</evidence>